<sequence>RLTEAQREQYKKEGHCFVCRSKEHLANVHKKKGNTKKPFAKVRKAKDDEDLESEEEEFDSDKEEEMFKQLTLDERVEQFGELEGDLVNEQSLFIPVTIGWQDIETKALIDSRCIGKIMSNKFAQKHKFPTHRLPKSIIARTADGTIMKGGLITHCVYAKIKIKGKAKFHRFVLANVEDNVILGYDWL</sequence>
<dbReference type="Pfam" id="PF08284">
    <property type="entry name" value="RVP_2"/>
    <property type="match status" value="1"/>
</dbReference>
<dbReference type="InterPro" id="IPR021109">
    <property type="entry name" value="Peptidase_aspartic_dom_sf"/>
</dbReference>
<feature type="non-terminal residue" evidence="2">
    <location>
        <position position="1"/>
    </location>
</feature>
<keyword evidence="3" id="KW-1185">Reference proteome</keyword>
<organism evidence="2 3">
    <name type="scientific">Neolentinus lepideus HHB14362 ss-1</name>
    <dbReference type="NCBI Taxonomy" id="1314782"/>
    <lineage>
        <taxon>Eukaryota</taxon>
        <taxon>Fungi</taxon>
        <taxon>Dikarya</taxon>
        <taxon>Basidiomycota</taxon>
        <taxon>Agaricomycotina</taxon>
        <taxon>Agaricomycetes</taxon>
        <taxon>Gloeophyllales</taxon>
        <taxon>Gloeophyllaceae</taxon>
        <taxon>Neolentinus</taxon>
    </lineage>
</organism>
<protein>
    <submittedName>
        <fullName evidence="2">Uncharacterized protein</fullName>
    </submittedName>
</protein>
<evidence type="ECO:0000313" key="3">
    <source>
        <dbReference type="Proteomes" id="UP000076761"/>
    </source>
</evidence>
<feature type="non-terminal residue" evidence="2">
    <location>
        <position position="187"/>
    </location>
</feature>
<feature type="compositionally biased region" description="Acidic residues" evidence="1">
    <location>
        <begin position="48"/>
        <end position="59"/>
    </location>
</feature>
<dbReference type="AlphaFoldDB" id="A0A165PLW9"/>
<reference evidence="2 3" key="1">
    <citation type="journal article" date="2016" name="Mol. Biol. Evol.">
        <title>Comparative Genomics of Early-Diverging Mushroom-Forming Fungi Provides Insights into the Origins of Lignocellulose Decay Capabilities.</title>
        <authorList>
            <person name="Nagy L.G."/>
            <person name="Riley R."/>
            <person name="Tritt A."/>
            <person name="Adam C."/>
            <person name="Daum C."/>
            <person name="Floudas D."/>
            <person name="Sun H."/>
            <person name="Yadav J.S."/>
            <person name="Pangilinan J."/>
            <person name="Larsson K.H."/>
            <person name="Matsuura K."/>
            <person name="Barry K."/>
            <person name="Labutti K."/>
            <person name="Kuo R."/>
            <person name="Ohm R.A."/>
            <person name="Bhattacharya S.S."/>
            <person name="Shirouzu T."/>
            <person name="Yoshinaga Y."/>
            <person name="Martin F.M."/>
            <person name="Grigoriev I.V."/>
            <person name="Hibbett D.S."/>
        </authorList>
    </citation>
    <scope>NUCLEOTIDE SEQUENCE [LARGE SCALE GENOMIC DNA]</scope>
    <source>
        <strain evidence="2 3">HHB14362 ss-1</strain>
    </source>
</reference>
<dbReference type="CDD" id="cd00303">
    <property type="entry name" value="retropepsin_like"/>
    <property type="match status" value="1"/>
</dbReference>
<feature type="region of interest" description="Disordered" evidence="1">
    <location>
        <begin position="29"/>
        <end position="59"/>
    </location>
</feature>
<evidence type="ECO:0000256" key="1">
    <source>
        <dbReference type="SAM" id="MobiDB-lite"/>
    </source>
</evidence>
<dbReference type="Proteomes" id="UP000076761">
    <property type="component" value="Unassembled WGS sequence"/>
</dbReference>
<evidence type="ECO:0000313" key="2">
    <source>
        <dbReference type="EMBL" id="KZT21224.1"/>
    </source>
</evidence>
<dbReference type="Gene3D" id="2.40.70.10">
    <property type="entry name" value="Acid Proteases"/>
    <property type="match status" value="1"/>
</dbReference>
<accession>A0A165PLW9</accession>
<name>A0A165PLW9_9AGAM</name>
<feature type="compositionally biased region" description="Basic residues" evidence="1">
    <location>
        <begin position="29"/>
        <end position="44"/>
    </location>
</feature>
<gene>
    <name evidence="2" type="ORF">NEOLEDRAFT_1046337</name>
</gene>
<dbReference type="InParanoid" id="A0A165PLW9"/>
<dbReference type="EMBL" id="KV425609">
    <property type="protein sequence ID" value="KZT21224.1"/>
    <property type="molecule type" value="Genomic_DNA"/>
</dbReference>
<proteinExistence type="predicted"/>